<evidence type="ECO:0008006" key="3">
    <source>
        <dbReference type="Google" id="ProtNLM"/>
    </source>
</evidence>
<name>A0ABV8TJF2_9ACTN</name>
<dbReference type="Proteomes" id="UP001595824">
    <property type="component" value="Unassembled WGS sequence"/>
</dbReference>
<accession>A0ABV8TJF2</accession>
<organism evidence="1 2">
    <name type="scientific">Streptomyces andamanensis</name>
    <dbReference type="NCBI Taxonomy" id="1565035"/>
    <lineage>
        <taxon>Bacteria</taxon>
        <taxon>Bacillati</taxon>
        <taxon>Actinomycetota</taxon>
        <taxon>Actinomycetes</taxon>
        <taxon>Kitasatosporales</taxon>
        <taxon>Streptomycetaceae</taxon>
        <taxon>Streptomyces</taxon>
    </lineage>
</organism>
<evidence type="ECO:0000313" key="1">
    <source>
        <dbReference type="EMBL" id="MFC4330557.1"/>
    </source>
</evidence>
<protein>
    <recommendedName>
        <fullName evidence="3">XRE family transcriptional regulator</fullName>
    </recommendedName>
</protein>
<evidence type="ECO:0000313" key="2">
    <source>
        <dbReference type="Proteomes" id="UP001595824"/>
    </source>
</evidence>
<gene>
    <name evidence="1" type="ORF">ACFPC0_22775</name>
</gene>
<dbReference type="EMBL" id="JBHSDP010000024">
    <property type="protein sequence ID" value="MFC4330557.1"/>
    <property type="molecule type" value="Genomic_DNA"/>
</dbReference>
<dbReference type="RefSeq" id="WP_381741496.1">
    <property type="nucleotide sequence ID" value="NZ_JBHSDP010000024.1"/>
</dbReference>
<reference evidence="2" key="1">
    <citation type="journal article" date="2019" name="Int. J. Syst. Evol. Microbiol.">
        <title>The Global Catalogue of Microorganisms (GCM) 10K type strain sequencing project: providing services to taxonomists for standard genome sequencing and annotation.</title>
        <authorList>
            <consortium name="The Broad Institute Genomics Platform"/>
            <consortium name="The Broad Institute Genome Sequencing Center for Infectious Disease"/>
            <person name="Wu L."/>
            <person name="Ma J."/>
        </authorList>
    </citation>
    <scope>NUCLEOTIDE SEQUENCE [LARGE SCALE GENOMIC DNA]</scope>
    <source>
        <strain evidence="2">PCU 347</strain>
    </source>
</reference>
<keyword evidence="2" id="KW-1185">Reference proteome</keyword>
<sequence length="332" mass="35946">MAEAAARRSEGSGDPLAEELAGLLERGPFADALRAAITASGLSLDRVRDRLVRRGASLSVATLSSWQSGRRRPERPGSLLALRHLEAVLGLPGNGLRALLAPPRPRGRRTLADRMPSTRDVWATRPEAAGLLAPLLPYADDALRRLSLHDRVTVGPDGRARELRATLVLRAEEDGPDRLVLLSDWGDGRSAESPLTNLRNCRAGRVVRHPASGLTAVELVFERALRRNETVLIEYDSVRPGAPEGSVVSGDRSSRYFRGVVRAYVLEVRFHPGALPVRCRQLTTRIGEREPKAVRELEVSPSGAVLAVGLDFGPGKFGVSWHMAEGDAAPSE</sequence>
<proteinExistence type="predicted"/>
<comment type="caution">
    <text evidence="1">The sequence shown here is derived from an EMBL/GenBank/DDBJ whole genome shotgun (WGS) entry which is preliminary data.</text>
</comment>